<keyword evidence="3" id="KW-1185">Reference proteome</keyword>
<evidence type="ECO:0000313" key="3">
    <source>
        <dbReference type="Proteomes" id="UP000030645"/>
    </source>
</evidence>
<evidence type="ECO:0000313" key="2">
    <source>
        <dbReference type="EMBL" id="EXC22148.1"/>
    </source>
</evidence>
<keyword evidence="1" id="KW-0812">Transmembrane</keyword>
<proteinExistence type="predicted"/>
<name>W9S293_9ROSA</name>
<dbReference type="Proteomes" id="UP000030645">
    <property type="component" value="Unassembled WGS sequence"/>
</dbReference>
<keyword evidence="1" id="KW-1133">Transmembrane helix</keyword>
<protein>
    <submittedName>
        <fullName evidence="2">Uncharacterized protein</fullName>
    </submittedName>
</protein>
<accession>W9S293</accession>
<evidence type="ECO:0000256" key="1">
    <source>
        <dbReference type="SAM" id="Phobius"/>
    </source>
</evidence>
<organism evidence="2 3">
    <name type="scientific">Morus notabilis</name>
    <dbReference type="NCBI Taxonomy" id="981085"/>
    <lineage>
        <taxon>Eukaryota</taxon>
        <taxon>Viridiplantae</taxon>
        <taxon>Streptophyta</taxon>
        <taxon>Embryophyta</taxon>
        <taxon>Tracheophyta</taxon>
        <taxon>Spermatophyta</taxon>
        <taxon>Magnoliopsida</taxon>
        <taxon>eudicotyledons</taxon>
        <taxon>Gunneridae</taxon>
        <taxon>Pentapetalae</taxon>
        <taxon>rosids</taxon>
        <taxon>fabids</taxon>
        <taxon>Rosales</taxon>
        <taxon>Moraceae</taxon>
        <taxon>Moreae</taxon>
        <taxon>Morus</taxon>
    </lineage>
</organism>
<feature type="transmembrane region" description="Helical" evidence="1">
    <location>
        <begin position="61"/>
        <end position="84"/>
    </location>
</feature>
<dbReference type="AlphaFoldDB" id="W9S293"/>
<gene>
    <name evidence="2" type="ORF">L484_016214</name>
</gene>
<keyword evidence="1" id="KW-0472">Membrane</keyword>
<sequence length="96" mass="11134">MTAIHVEALQRIIFPMQHRLGFLVAQAYPLQRVCSFPVLGQKIYCSGWFSRCSGFRNLRRIFAFYMAESVFSVCMIVVVLSLIFPTLLRSSHLDFR</sequence>
<dbReference type="EMBL" id="KE345966">
    <property type="protein sequence ID" value="EXC22148.1"/>
    <property type="molecule type" value="Genomic_DNA"/>
</dbReference>
<reference evidence="3" key="1">
    <citation type="submission" date="2013-01" db="EMBL/GenBank/DDBJ databases">
        <title>Draft Genome Sequence of a Mulberry Tree, Morus notabilis C.K. Schneid.</title>
        <authorList>
            <person name="He N."/>
            <person name="Zhao S."/>
        </authorList>
    </citation>
    <scope>NUCLEOTIDE SEQUENCE</scope>
</reference>